<name>A5N1A2_CLOK5</name>
<protein>
    <submittedName>
        <fullName evidence="1">Uncharacterized protein</fullName>
    </submittedName>
</protein>
<accession>A5N1A2</accession>
<gene>
    <name evidence="1" type="ordered locus">CKL_2886</name>
</gene>
<dbReference type="Proteomes" id="UP000002411">
    <property type="component" value="Chromosome"/>
</dbReference>
<evidence type="ECO:0000313" key="1">
    <source>
        <dbReference type="EMBL" id="EDK34898.1"/>
    </source>
</evidence>
<dbReference type="HOGENOM" id="CLU_2952175_0_0_9"/>
<reference evidence="1 2" key="1">
    <citation type="journal article" date="2008" name="Proc. Natl. Acad. Sci. U.S.A.">
        <title>The genome of Clostridium kluyveri, a strict anaerobe with unique metabolic features.</title>
        <authorList>
            <person name="Seedorf H."/>
            <person name="Fricke W.F."/>
            <person name="Veith B."/>
            <person name="Brueggemann H."/>
            <person name="Liesegang H."/>
            <person name="Strittmatter A."/>
            <person name="Miethke M."/>
            <person name="Buckel W."/>
            <person name="Hinderberger J."/>
            <person name="Li F."/>
            <person name="Hagemeier C."/>
            <person name="Thauer R.K."/>
            <person name="Gottschalk G."/>
        </authorList>
    </citation>
    <scope>NUCLEOTIDE SEQUENCE [LARGE SCALE GENOMIC DNA]</scope>
    <source>
        <strain evidence="2">ATCC 8527 / DSM 555 / NCIMB 10680</strain>
    </source>
</reference>
<sequence>MIDKIPAILWGSPSSQLYIYIHGQHGCKEGAEFLANLVTCHKWQVLRYYPCFEILHSRN</sequence>
<keyword evidence="2" id="KW-1185">Reference proteome</keyword>
<organism evidence="1 2">
    <name type="scientific">Clostridium kluyveri (strain ATCC 8527 / DSM 555 / NBRC 12016 / NCIMB 10680 / K1)</name>
    <dbReference type="NCBI Taxonomy" id="431943"/>
    <lineage>
        <taxon>Bacteria</taxon>
        <taxon>Bacillati</taxon>
        <taxon>Bacillota</taxon>
        <taxon>Clostridia</taxon>
        <taxon>Eubacteriales</taxon>
        <taxon>Clostridiaceae</taxon>
        <taxon>Clostridium</taxon>
    </lineage>
</organism>
<evidence type="ECO:0000313" key="2">
    <source>
        <dbReference type="Proteomes" id="UP000002411"/>
    </source>
</evidence>
<dbReference type="EMBL" id="CP000673">
    <property type="protein sequence ID" value="EDK34898.1"/>
    <property type="molecule type" value="Genomic_DNA"/>
</dbReference>
<proteinExistence type="predicted"/>
<dbReference type="KEGG" id="ckl:CKL_2886"/>
<dbReference type="AlphaFoldDB" id="A5N1A2"/>
<dbReference type="STRING" id="431943.CKL_2886"/>